<feature type="compositionally biased region" description="Polar residues" evidence="5">
    <location>
        <begin position="169"/>
        <end position="180"/>
    </location>
</feature>
<proteinExistence type="predicted"/>
<keyword evidence="1" id="KW-0479">Metal-binding</keyword>
<dbReference type="PANTHER" id="PTHR33418">
    <property type="entry name" value="HELICASE-ASSOCIATED"/>
    <property type="match status" value="1"/>
</dbReference>
<dbReference type="InterPro" id="IPR017907">
    <property type="entry name" value="Znf_RING_CS"/>
</dbReference>
<protein>
    <recommendedName>
        <fullName evidence="6">RING-type domain-containing protein</fullName>
    </recommendedName>
</protein>
<dbReference type="InterPro" id="IPR005114">
    <property type="entry name" value="Helicase_assoc"/>
</dbReference>
<evidence type="ECO:0000256" key="1">
    <source>
        <dbReference type="ARBA" id="ARBA00022723"/>
    </source>
</evidence>
<dbReference type="PROSITE" id="PS50089">
    <property type="entry name" value="ZF_RING_2"/>
    <property type="match status" value="1"/>
</dbReference>
<evidence type="ECO:0000256" key="3">
    <source>
        <dbReference type="ARBA" id="ARBA00022833"/>
    </source>
</evidence>
<accession>A0AAD3CD29</accession>
<dbReference type="PANTHER" id="PTHR33418:SF1">
    <property type="entry name" value="HELICASE-ASSOCIATED DOMAIN-CONTAINING PROTEIN"/>
    <property type="match status" value="1"/>
</dbReference>
<dbReference type="AlphaFoldDB" id="A0AAD3CD29"/>
<evidence type="ECO:0000313" key="7">
    <source>
        <dbReference type="EMBL" id="GFH43842.1"/>
    </source>
</evidence>
<keyword evidence="2 4" id="KW-0863">Zinc-finger</keyword>
<feature type="domain" description="RING-type" evidence="6">
    <location>
        <begin position="71"/>
        <end position="111"/>
    </location>
</feature>
<dbReference type="Gene3D" id="3.30.40.10">
    <property type="entry name" value="Zinc/RING finger domain, C3HC4 (zinc finger)"/>
    <property type="match status" value="1"/>
</dbReference>
<dbReference type="InterPro" id="IPR013083">
    <property type="entry name" value="Znf_RING/FYVE/PHD"/>
</dbReference>
<evidence type="ECO:0000259" key="6">
    <source>
        <dbReference type="PROSITE" id="PS50089"/>
    </source>
</evidence>
<dbReference type="Gene3D" id="6.10.140.530">
    <property type="match status" value="5"/>
</dbReference>
<dbReference type="SMART" id="SM00184">
    <property type="entry name" value="RING"/>
    <property type="match status" value="1"/>
</dbReference>
<feature type="region of interest" description="Disordered" evidence="5">
    <location>
        <begin position="169"/>
        <end position="197"/>
    </location>
</feature>
<dbReference type="EMBL" id="BLLK01000019">
    <property type="protein sequence ID" value="GFH43842.1"/>
    <property type="molecule type" value="Genomic_DNA"/>
</dbReference>
<dbReference type="GO" id="GO:0008270">
    <property type="term" value="F:zinc ion binding"/>
    <property type="evidence" value="ECO:0007669"/>
    <property type="project" value="UniProtKB-KW"/>
</dbReference>
<organism evidence="7 8">
    <name type="scientific">Chaetoceros tenuissimus</name>
    <dbReference type="NCBI Taxonomy" id="426638"/>
    <lineage>
        <taxon>Eukaryota</taxon>
        <taxon>Sar</taxon>
        <taxon>Stramenopiles</taxon>
        <taxon>Ochrophyta</taxon>
        <taxon>Bacillariophyta</taxon>
        <taxon>Coscinodiscophyceae</taxon>
        <taxon>Chaetocerotophycidae</taxon>
        <taxon>Chaetocerotales</taxon>
        <taxon>Chaetocerotaceae</taxon>
        <taxon>Chaetoceros</taxon>
    </lineage>
</organism>
<evidence type="ECO:0000256" key="5">
    <source>
        <dbReference type="SAM" id="MobiDB-lite"/>
    </source>
</evidence>
<dbReference type="Pfam" id="PF03457">
    <property type="entry name" value="HA"/>
    <property type="match status" value="5"/>
</dbReference>
<keyword evidence="3" id="KW-0862">Zinc</keyword>
<dbReference type="SUPFAM" id="SSF57850">
    <property type="entry name" value="RING/U-box"/>
    <property type="match status" value="1"/>
</dbReference>
<dbReference type="Pfam" id="PF13923">
    <property type="entry name" value="zf-C3HC4_2"/>
    <property type="match status" value="1"/>
</dbReference>
<evidence type="ECO:0000256" key="4">
    <source>
        <dbReference type="PROSITE-ProRule" id="PRU00175"/>
    </source>
</evidence>
<keyword evidence="8" id="KW-1185">Reference proteome</keyword>
<comment type="caution">
    <text evidence="7">The sequence shown here is derived from an EMBL/GenBank/DDBJ whole genome shotgun (WGS) entry which is preliminary data.</text>
</comment>
<gene>
    <name evidence="7" type="ORF">CTEN210_00315</name>
</gene>
<dbReference type="InterPro" id="IPR001841">
    <property type="entry name" value="Znf_RING"/>
</dbReference>
<name>A0AAD3CD29_9STRA</name>
<dbReference type="PROSITE" id="PS00518">
    <property type="entry name" value="ZF_RING_1"/>
    <property type="match status" value="1"/>
</dbReference>
<dbReference type="Proteomes" id="UP001054902">
    <property type="component" value="Unassembled WGS sequence"/>
</dbReference>
<evidence type="ECO:0000256" key="2">
    <source>
        <dbReference type="ARBA" id="ARBA00022771"/>
    </source>
</evidence>
<evidence type="ECO:0000313" key="8">
    <source>
        <dbReference type="Proteomes" id="UP001054902"/>
    </source>
</evidence>
<reference evidence="7 8" key="1">
    <citation type="journal article" date="2021" name="Sci. Rep.">
        <title>The genome of the diatom Chaetoceros tenuissimus carries an ancient integrated fragment of an extant virus.</title>
        <authorList>
            <person name="Hongo Y."/>
            <person name="Kimura K."/>
            <person name="Takaki Y."/>
            <person name="Yoshida Y."/>
            <person name="Baba S."/>
            <person name="Kobayashi G."/>
            <person name="Nagasaki K."/>
            <person name="Hano T."/>
            <person name="Tomaru Y."/>
        </authorList>
    </citation>
    <scope>NUCLEOTIDE SEQUENCE [LARGE SCALE GENOMIC DNA]</scope>
    <source>
        <strain evidence="7 8">NIES-3715</strain>
    </source>
</reference>
<sequence length="610" mass="72549">MNATRALRRSSRKTKTKITSYKEDEEVVLSIENLDNIDEYPRKENKEEEIKHKSTSIIKVQRESINRKYDCAICLEIMEDPYLIPKCCHRFCGVCIHKSIRAGNKECPTCRQHIVSKRDLRRDEQMDKLLKRFKYLKEKKTSEDKKNSIMNSRSKENFQKKNIVTTDSSSKQTCSKNVNAKSRKRKQVQDAKQPLKKMKKSMTFEERLEILAQFKERHGHCNVPATYKEDNFLASWCFKLRYSKKTKVPPTSSEFKLQLTTERIALLDQMGFQWTRKRPFEEYVQDLETFKVKYGHLNVPQDYKENPRLGYWVNSIRHSYKCFQDGTGNPSYRLTEQRIEKLESMGFTWQRLRSFEYQINTKTYKKPGSKTFDERFQELVEYKEKHGHCNVCPKKEKSKKNKSLGYWCSQLRTSLSGTKRPFATTEFKLTQERIDKLTKLGFKWKLVKTYDDNMQDLQKFKDEHGHCEVPKKYPSNQTLANWCDARRRDYSSLKRGKKCHGRLPPDLIEKLNKMGFKWKLQLGRNPVKTYDDYLHDLQKFKDEHGHCEVPKKYPSNQTLANWCDARRRDYSSLKRGTKCFGRLPPDLIEKLNKMGFKWKLKTGRRKQVSS</sequence>